<dbReference type="CDD" id="cd15482">
    <property type="entry name" value="Sialidase_non-viral"/>
    <property type="match status" value="1"/>
</dbReference>
<sequence length="371" mass="39625">MTAFASPTAGWAFVGAPAVCRLLYTDDGGTTWRTQLAWEGSILGRLAAFSACEAGLALGLTPRADSLNGCPVGNGDYTAVFARTHDGGATWTVTSPPDPIKTFTGLFHYRTPRHLWAVMQPFGYPTTRLVAQTKDGGASWQLARSHADLPPTRIAFSSPADGVAVAGDGLHSDTLYVTGDGGGTWSRTVLPPPPVPSNAVVTLSPVVRAGTPMLLLMRVEPDARQAPAGWTGTYAYLREGQEWSGPHRLPRTHAGPELAVVGADGRFWAASGQDLWVADTLAGPWEHRRVPLPGEHLRTPPWDLRLVPLPSLEVIADIAPFDNGVVWLTTTHGAPVGAVPSGQLYRSEDDGVHWTRLAVESRRLGPKCTRA</sequence>
<dbReference type="PANTHER" id="PTHR47199:SF2">
    <property type="entry name" value="PHOTOSYSTEM II STABILITY_ASSEMBLY FACTOR HCF136, CHLOROPLASTIC"/>
    <property type="match status" value="1"/>
</dbReference>
<proteinExistence type="predicted"/>
<organism evidence="1 2">
    <name type="scientific">Rugosimonospora africana</name>
    <dbReference type="NCBI Taxonomy" id="556532"/>
    <lineage>
        <taxon>Bacteria</taxon>
        <taxon>Bacillati</taxon>
        <taxon>Actinomycetota</taxon>
        <taxon>Actinomycetes</taxon>
        <taxon>Micromonosporales</taxon>
        <taxon>Micromonosporaceae</taxon>
        <taxon>Rugosimonospora</taxon>
    </lineage>
</organism>
<gene>
    <name evidence="1" type="ORF">Raf01_50400</name>
</gene>
<keyword evidence="2" id="KW-1185">Reference proteome</keyword>
<accession>A0A8J3QW30</accession>
<dbReference type="Proteomes" id="UP000642748">
    <property type="component" value="Unassembled WGS sequence"/>
</dbReference>
<dbReference type="Gene3D" id="2.130.10.10">
    <property type="entry name" value="YVTN repeat-like/Quinoprotein amine dehydrogenase"/>
    <property type="match status" value="1"/>
</dbReference>
<dbReference type="SUPFAM" id="SSF110296">
    <property type="entry name" value="Oligoxyloglucan reducing end-specific cellobiohydrolase"/>
    <property type="match status" value="1"/>
</dbReference>
<dbReference type="EMBL" id="BONZ01000048">
    <property type="protein sequence ID" value="GIH16868.1"/>
    <property type="molecule type" value="Genomic_DNA"/>
</dbReference>
<reference evidence="1" key="1">
    <citation type="submission" date="2021-01" db="EMBL/GenBank/DDBJ databases">
        <title>Whole genome shotgun sequence of Rugosimonospora africana NBRC 104875.</title>
        <authorList>
            <person name="Komaki H."/>
            <person name="Tamura T."/>
        </authorList>
    </citation>
    <scope>NUCLEOTIDE SEQUENCE</scope>
    <source>
        <strain evidence="1">NBRC 104875</strain>
    </source>
</reference>
<evidence type="ECO:0000313" key="2">
    <source>
        <dbReference type="Proteomes" id="UP000642748"/>
    </source>
</evidence>
<evidence type="ECO:0000313" key="1">
    <source>
        <dbReference type="EMBL" id="GIH16868.1"/>
    </source>
</evidence>
<dbReference type="AlphaFoldDB" id="A0A8J3QW30"/>
<comment type="caution">
    <text evidence="1">The sequence shown here is derived from an EMBL/GenBank/DDBJ whole genome shotgun (WGS) entry which is preliminary data.</text>
</comment>
<protein>
    <submittedName>
        <fullName evidence="1">Uncharacterized protein</fullName>
    </submittedName>
</protein>
<dbReference type="PANTHER" id="PTHR47199">
    <property type="entry name" value="PHOTOSYSTEM II STABILITY/ASSEMBLY FACTOR HCF136, CHLOROPLASTIC"/>
    <property type="match status" value="1"/>
</dbReference>
<name>A0A8J3QW30_9ACTN</name>
<dbReference type="InterPro" id="IPR015943">
    <property type="entry name" value="WD40/YVTN_repeat-like_dom_sf"/>
</dbReference>